<reference evidence="2 3" key="1">
    <citation type="submission" date="2022-10" db="EMBL/GenBank/DDBJ databases">
        <title>Identification of biosynthetic pathway for the production of the potent trypsin inhibitor radiosumin.</title>
        <authorList>
            <person name="Fewer D.P."/>
            <person name="Delbaje E."/>
            <person name="Ouyang X."/>
            <person name="Agostino P.D."/>
            <person name="Wahlsten M."/>
            <person name="Jokela J."/>
            <person name="Permi P."/>
            <person name="Haapaniemi E."/>
            <person name="Koistinen H."/>
        </authorList>
    </citation>
    <scope>NUCLEOTIDE SEQUENCE [LARGE SCALE GENOMIC DNA]</scope>
    <source>
        <strain evidence="2 3">NIES-515</strain>
    </source>
</reference>
<dbReference type="Gene3D" id="1.10.3210.10">
    <property type="entry name" value="Hypothetical protein af1432"/>
    <property type="match status" value="1"/>
</dbReference>
<dbReference type="EMBL" id="JAOWRF010000092">
    <property type="protein sequence ID" value="MCV3213115.1"/>
    <property type="molecule type" value="Genomic_DNA"/>
</dbReference>
<dbReference type="InterPro" id="IPR003607">
    <property type="entry name" value="HD/PDEase_dom"/>
</dbReference>
<dbReference type="PANTHER" id="PTHR46246">
    <property type="entry name" value="GUANOSINE-3',5'-BIS(DIPHOSPHATE) 3'-PYROPHOSPHOHYDROLASE MESH1"/>
    <property type="match status" value="1"/>
</dbReference>
<feature type="domain" description="HD/PDEase" evidence="1">
    <location>
        <begin position="34"/>
        <end position="145"/>
    </location>
</feature>
<evidence type="ECO:0000313" key="3">
    <source>
        <dbReference type="Proteomes" id="UP001526143"/>
    </source>
</evidence>
<comment type="caution">
    <text evidence="2">The sequence shown here is derived from an EMBL/GenBank/DDBJ whole genome shotgun (WGS) entry which is preliminary data.</text>
</comment>
<dbReference type="PANTHER" id="PTHR46246:SF1">
    <property type="entry name" value="GUANOSINE-3',5'-BIS(DIPHOSPHATE) 3'-PYROPHOSPHOHYDROLASE MESH1"/>
    <property type="match status" value="1"/>
</dbReference>
<accession>A0ABT3AVR4</accession>
<dbReference type="RefSeq" id="WP_263744621.1">
    <property type="nucleotide sequence ID" value="NZ_JAOWRF010000092.1"/>
</dbReference>
<keyword evidence="3" id="KW-1185">Reference proteome</keyword>
<evidence type="ECO:0000259" key="1">
    <source>
        <dbReference type="SMART" id="SM00471"/>
    </source>
</evidence>
<dbReference type="SMART" id="SM00471">
    <property type="entry name" value="HDc"/>
    <property type="match status" value="1"/>
</dbReference>
<dbReference type="Proteomes" id="UP001526143">
    <property type="component" value="Unassembled WGS sequence"/>
</dbReference>
<name>A0ABT3AVR4_9CYAN</name>
<dbReference type="CDD" id="cd00077">
    <property type="entry name" value="HDc"/>
    <property type="match status" value="1"/>
</dbReference>
<dbReference type="SUPFAM" id="SSF109604">
    <property type="entry name" value="HD-domain/PDEase-like"/>
    <property type="match status" value="1"/>
</dbReference>
<dbReference type="InterPro" id="IPR052194">
    <property type="entry name" value="MESH1"/>
</dbReference>
<evidence type="ECO:0000313" key="2">
    <source>
        <dbReference type="EMBL" id="MCV3213115.1"/>
    </source>
</evidence>
<organism evidence="2 3">
    <name type="scientific">Plectonema radiosum NIES-515</name>
    <dbReference type="NCBI Taxonomy" id="2986073"/>
    <lineage>
        <taxon>Bacteria</taxon>
        <taxon>Bacillati</taxon>
        <taxon>Cyanobacteriota</taxon>
        <taxon>Cyanophyceae</taxon>
        <taxon>Oscillatoriophycideae</taxon>
        <taxon>Oscillatoriales</taxon>
        <taxon>Microcoleaceae</taxon>
        <taxon>Plectonema</taxon>
    </lineage>
</organism>
<protein>
    <submittedName>
        <fullName evidence="2">HD domain-containing protein</fullName>
    </submittedName>
</protein>
<proteinExistence type="predicted"/>
<gene>
    <name evidence="2" type="ORF">OGM63_06175</name>
</gene>
<sequence>MNLNATETPKLTHRFEQALVYANRLHCKQIRKVSNVPYISHLLSVAALVLENGGDEDEAIAALLHDAVEDQGGTATREVILDMFGVRVIEIVDGCTDADTIPKPPWQERKQQYIEKLRHASASVRRVALADKLHNARSILSDLSREGEATWEKFKGGKSGTLWYYRTLLEVFLESDADSWLVKELNRIVSEFNKKK</sequence>
<dbReference type="Pfam" id="PF13328">
    <property type="entry name" value="HD_4"/>
    <property type="match status" value="1"/>
</dbReference>